<dbReference type="EMBL" id="JPKZ01001927">
    <property type="protein sequence ID" value="KHN79314.1"/>
    <property type="molecule type" value="Genomic_DNA"/>
</dbReference>
<feature type="coiled-coil region" evidence="1">
    <location>
        <begin position="59"/>
        <end position="86"/>
    </location>
</feature>
<evidence type="ECO:0000256" key="1">
    <source>
        <dbReference type="SAM" id="Coils"/>
    </source>
</evidence>
<evidence type="ECO:0000313" key="3">
    <source>
        <dbReference type="Proteomes" id="UP000031036"/>
    </source>
</evidence>
<organism evidence="2 3">
    <name type="scientific">Toxocara canis</name>
    <name type="common">Canine roundworm</name>
    <dbReference type="NCBI Taxonomy" id="6265"/>
    <lineage>
        <taxon>Eukaryota</taxon>
        <taxon>Metazoa</taxon>
        <taxon>Ecdysozoa</taxon>
        <taxon>Nematoda</taxon>
        <taxon>Chromadorea</taxon>
        <taxon>Rhabditida</taxon>
        <taxon>Spirurina</taxon>
        <taxon>Ascaridomorpha</taxon>
        <taxon>Ascaridoidea</taxon>
        <taxon>Toxocaridae</taxon>
        <taxon>Toxocara</taxon>
    </lineage>
</organism>
<protein>
    <submittedName>
        <fullName evidence="2">Uncharacterized protein C40H1.3</fullName>
    </submittedName>
</protein>
<accession>A0A0B2VCX2</accession>
<dbReference type="OrthoDB" id="66599at2759"/>
<reference evidence="2 3" key="1">
    <citation type="submission" date="2014-11" db="EMBL/GenBank/DDBJ databases">
        <title>Genetic blueprint of the zoonotic pathogen Toxocara canis.</title>
        <authorList>
            <person name="Zhu X.-Q."/>
            <person name="Korhonen P.K."/>
            <person name="Cai H."/>
            <person name="Young N.D."/>
            <person name="Nejsum P."/>
            <person name="von Samson-Himmelstjerna G."/>
            <person name="Boag P.R."/>
            <person name="Tan P."/>
            <person name="Li Q."/>
            <person name="Min J."/>
            <person name="Yang Y."/>
            <person name="Wang X."/>
            <person name="Fang X."/>
            <person name="Hall R.S."/>
            <person name="Hofmann A."/>
            <person name="Sternberg P.W."/>
            <person name="Jex A.R."/>
            <person name="Gasser R.B."/>
        </authorList>
    </citation>
    <scope>NUCLEOTIDE SEQUENCE [LARGE SCALE GENOMIC DNA]</scope>
    <source>
        <strain evidence="2">PN_DK_2014</strain>
    </source>
</reference>
<name>A0A0B2VCX2_TOXCA</name>
<proteinExistence type="predicted"/>
<comment type="caution">
    <text evidence="2">The sequence shown here is derived from an EMBL/GenBank/DDBJ whole genome shotgun (WGS) entry which is preliminary data.</text>
</comment>
<sequence length="133" mass="14643">MSLLPGGDERCDGIVDGLGHYPPLAPAAVLNLNLLARSFRLSSRHTLTLADRPVEAGMCLRAIERLDEAEAKIVRLRSQVRDALSVGETQEATRCQLAMSDIRDAVFRVAQIDLLLNRHDLRAVGIISKWATE</sequence>
<keyword evidence="3" id="KW-1185">Reference proteome</keyword>
<dbReference type="OMA" id="IISKWAT"/>
<gene>
    <name evidence="2" type="primary">C40H1.3</name>
    <name evidence="2" type="ORF">Tcan_04458</name>
</gene>
<dbReference type="AlphaFoldDB" id="A0A0B2VCX2"/>
<keyword evidence="1" id="KW-0175">Coiled coil</keyword>
<evidence type="ECO:0000313" key="2">
    <source>
        <dbReference type="EMBL" id="KHN79314.1"/>
    </source>
</evidence>
<dbReference type="Proteomes" id="UP000031036">
    <property type="component" value="Unassembled WGS sequence"/>
</dbReference>